<keyword evidence="11" id="KW-1133">Transmembrane helix</keyword>
<dbReference type="InterPro" id="IPR004358">
    <property type="entry name" value="Sig_transdc_His_kin-like_C"/>
</dbReference>
<evidence type="ECO:0000256" key="5">
    <source>
        <dbReference type="ARBA" id="ARBA00022553"/>
    </source>
</evidence>
<evidence type="ECO:0000256" key="3">
    <source>
        <dbReference type="ARBA" id="ARBA00012438"/>
    </source>
</evidence>
<keyword evidence="4" id="KW-1003">Cell membrane</keyword>
<dbReference type="EC" id="2.7.13.3" evidence="3"/>
<evidence type="ECO:0000256" key="4">
    <source>
        <dbReference type="ARBA" id="ARBA00022475"/>
    </source>
</evidence>
<dbReference type="InterPro" id="IPR003594">
    <property type="entry name" value="HATPase_dom"/>
</dbReference>
<dbReference type="FunFam" id="3.30.565.10:FF:000013">
    <property type="entry name" value="Two-component sensor histidine kinase"/>
    <property type="match status" value="1"/>
</dbReference>
<dbReference type="RefSeq" id="WP_160801590.1">
    <property type="nucleotide sequence ID" value="NZ_WUUL01000006.1"/>
</dbReference>
<keyword evidence="7" id="KW-0812">Transmembrane</keyword>
<dbReference type="Gene3D" id="1.10.287.130">
    <property type="match status" value="1"/>
</dbReference>
<evidence type="ECO:0000256" key="8">
    <source>
        <dbReference type="ARBA" id="ARBA00022741"/>
    </source>
</evidence>
<dbReference type="Gene3D" id="3.30.565.10">
    <property type="entry name" value="Histidine kinase-like ATPase, C-terminal domain"/>
    <property type="match status" value="1"/>
</dbReference>
<protein>
    <recommendedName>
        <fullName evidence="3">histidine kinase</fullName>
        <ecNumber evidence="3">2.7.13.3</ecNumber>
    </recommendedName>
</protein>
<evidence type="ECO:0000256" key="9">
    <source>
        <dbReference type="ARBA" id="ARBA00022777"/>
    </source>
</evidence>
<dbReference type="Gene3D" id="6.10.340.10">
    <property type="match status" value="1"/>
</dbReference>
<keyword evidence="13" id="KW-0472">Membrane</keyword>
<evidence type="ECO:0000313" key="16">
    <source>
        <dbReference type="Proteomes" id="UP000430692"/>
    </source>
</evidence>
<dbReference type="InterPro" id="IPR036890">
    <property type="entry name" value="HATPase_C_sf"/>
</dbReference>
<dbReference type="GO" id="GO:0004721">
    <property type="term" value="F:phosphoprotein phosphatase activity"/>
    <property type="evidence" value="ECO:0007669"/>
    <property type="project" value="TreeGrafter"/>
</dbReference>
<dbReference type="PRINTS" id="PR00344">
    <property type="entry name" value="BCTRLSENSOR"/>
</dbReference>
<dbReference type="SUPFAM" id="SSF47384">
    <property type="entry name" value="Homodimeric domain of signal transducing histidine kinase"/>
    <property type="match status" value="1"/>
</dbReference>
<dbReference type="Pfam" id="PF00512">
    <property type="entry name" value="HisKA"/>
    <property type="match status" value="1"/>
</dbReference>
<keyword evidence="8" id="KW-0547">Nucleotide-binding</keyword>
<dbReference type="InterPro" id="IPR036097">
    <property type="entry name" value="HisK_dim/P_sf"/>
</dbReference>
<name>A0A6I4VRF2_9BACL</name>
<dbReference type="InterPro" id="IPR003661">
    <property type="entry name" value="HisK_dim/P_dom"/>
</dbReference>
<dbReference type="InterPro" id="IPR050351">
    <property type="entry name" value="BphY/WalK/GraS-like"/>
</dbReference>
<dbReference type="EMBL" id="WUUL01000006">
    <property type="protein sequence ID" value="MXQ54237.1"/>
    <property type="molecule type" value="Genomic_DNA"/>
</dbReference>
<comment type="caution">
    <text evidence="15">The sequence shown here is derived from an EMBL/GenBank/DDBJ whole genome shotgun (WGS) entry which is preliminary data.</text>
</comment>
<dbReference type="GO" id="GO:0005886">
    <property type="term" value="C:plasma membrane"/>
    <property type="evidence" value="ECO:0007669"/>
    <property type="project" value="UniProtKB-SubCell"/>
</dbReference>
<dbReference type="AlphaFoldDB" id="A0A6I4VRF2"/>
<evidence type="ECO:0000256" key="10">
    <source>
        <dbReference type="ARBA" id="ARBA00022840"/>
    </source>
</evidence>
<evidence type="ECO:0000256" key="2">
    <source>
        <dbReference type="ARBA" id="ARBA00004236"/>
    </source>
</evidence>
<proteinExistence type="predicted"/>
<keyword evidence="12" id="KW-0902">Two-component regulatory system</keyword>
<evidence type="ECO:0000256" key="11">
    <source>
        <dbReference type="ARBA" id="ARBA00022989"/>
    </source>
</evidence>
<keyword evidence="6" id="KW-0808">Transferase</keyword>
<evidence type="ECO:0000256" key="12">
    <source>
        <dbReference type="ARBA" id="ARBA00023012"/>
    </source>
</evidence>
<dbReference type="GO" id="GO:0016036">
    <property type="term" value="P:cellular response to phosphate starvation"/>
    <property type="evidence" value="ECO:0007669"/>
    <property type="project" value="TreeGrafter"/>
</dbReference>
<dbReference type="GO" id="GO:0005524">
    <property type="term" value="F:ATP binding"/>
    <property type="evidence" value="ECO:0007669"/>
    <property type="project" value="UniProtKB-KW"/>
</dbReference>
<accession>A0A6I4VRF2</accession>
<evidence type="ECO:0000259" key="14">
    <source>
        <dbReference type="PROSITE" id="PS50109"/>
    </source>
</evidence>
<dbReference type="PROSITE" id="PS50109">
    <property type="entry name" value="HIS_KIN"/>
    <property type="match status" value="1"/>
</dbReference>
<dbReference type="PANTHER" id="PTHR45453:SF1">
    <property type="entry name" value="PHOSPHATE REGULON SENSOR PROTEIN PHOR"/>
    <property type="match status" value="1"/>
</dbReference>
<evidence type="ECO:0000256" key="1">
    <source>
        <dbReference type="ARBA" id="ARBA00000085"/>
    </source>
</evidence>
<organism evidence="15 16">
    <name type="scientific">Shimazuella alba</name>
    <dbReference type="NCBI Taxonomy" id="2690964"/>
    <lineage>
        <taxon>Bacteria</taxon>
        <taxon>Bacillati</taxon>
        <taxon>Bacillota</taxon>
        <taxon>Bacilli</taxon>
        <taxon>Bacillales</taxon>
        <taxon>Thermoactinomycetaceae</taxon>
        <taxon>Shimazuella</taxon>
    </lineage>
</organism>
<dbReference type="PANTHER" id="PTHR45453">
    <property type="entry name" value="PHOSPHATE REGULON SENSOR PROTEIN PHOR"/>
    <property type="match status" value="1"/>
</dbReference>
<dbReference type="GO" id="GO:0000155">
    <property type="term" value="F:phosphorelay sensor kinase activity"/>
    <property type="evidence" value="ECO:0007669"/>
    <property type="project" value="InterPro"/>
</dbReference>
<evidence type="ECO:0000256" key="6">
    <source>
        <dbReference type="ARBA" id="ARBA00022679"/>
    </source>
</evidence>
<dbReference type="FunFam" id="1.10.287.130:FF:000008">
    <property type="entry name" value="Two-component sensor histidine kinase"/>
    <property type="match status" value="1"/>
</dbReference>
<comment type="subcellular location">
    <subcellularLocation>
        <location evidence="2">Cell membrane</location>
    </subcellularLocation>
</comment>
<comment type="catalytic activity">
    <reaction evidence="1">
        <text>ATP + protein L-histidine = ADP + protein N-phospho-L-histidine.</text>
        <dbReference type="EC" id="2.7.13.3"/>
    </reaction>
</comment>
<evidence type="ECO:0000256" key="13">
    <source>
        <dbReference type="ARBA" id="ARBA00023136"/>
    </source>
</evidence>
<dbReference type="InterPro" id="IPR005467">
    <property type="entry name" value="His_kinase_dom"/>
</dbReference>
<feature type="domain" description="Histidine kinase" evidence="14">
    <location>
        <begin position="88"/>
        <end position="305"/>
    </location>
</feature>
<dbReference type="Pfam" id="PF02518">
    <property type="entry name" value="HATPase_c"/>
    <property type="match status" value="1"/>
</dbReference>
<dbReference type="Proteomes" id="UP000430692">
    <property type="component" value="Unassembled WGS sequence"/>
</dbReference>
<evidence type="ECO:0000313" key="15">
    <source>
        <dbReference type="EMBL" id="MXQ54237.1"/>
    </source>
</evidence>
<sequence length="305" mass="35073">MWNLLLVLLFVIFFLFIKHIQLLFQLKKMTLITKEIQTGSLNLRYRLRTSQKDVKELAEALNQLMDHFQVDFERIEFLEEERKRMVANISHDLRTPLTSLLGYIEAMRNDPTLTTKEKGEFLQIITNKGNSLLKLLQDFFELAKLEANDFKLNLQKIDLVQIISEVLVGFYPVFVKADIVPVINMPDEPFYVKADVDCLHRILNNFLSNALRYGYDGKEIGVGLREEGDLVWVDVWDKGKGISKEDIPYVFERLYTGSVSRNTSTQGTGLGLTIAKNLVEKHGGKITVTSAPNEKTIFSFGFMRN</sequence>
<dbReference type="SUPFAM" id="SSF55874">
    <property type="entry name" value="ATPase domain of HSP90 chaperone/DNA topoisomerase II/histidine kinase"/>
    <property type="match status" value="1"/>
</dbReference>
<dbReference type="SMART" id="SM00388">
    <property type="entry name" value="HisKA"/>
    <property type="match status" value="1"/>
</dbReference>
<evidence type="ECO:0000256" key="7">
    <source>
        <dbReference type="ARBA" id="ARBA00022692"/>
    </source>
</evidence>
<keyword evidence="5" id="KW-0597">Phosphoprotein</keyword>
<dbReference type="SMART" id="SM00387">
    <property type="entry name" value="HATPase_c"/>
    <property type="match status" value="1"/>
</dbReference>
<reference evidence="15 16" key="1">
    <citation type="submission" date="2019-12" db="EMBL/GenBank/DDBJ databases">
        <title>Whole-genome analyses of novel actinobacteria.</title>
        <authorList>
            <person name="Sahin N."/>
            <person name="Saygin H."/>
        </authorList>
    </citation>
    <scope>NUCLEOTIDE SEQUENCE [LARGE SCALE GENOMIC DNA]</scope>
    <source>
        <strain evidence="15 16">KC615</strain>
    </source>
</reference>
<keyword evidence="10" id="KW-0067">ATP-binding</keyword>
<gene>
    <name evidence="15" type="ORF">GSM42_11020</name>
</gene>
<keyword evidence="9 15" id="KW-0418">Kinase</keyword>
<dbReference type="CDD" id="cd00082">
    <property type="entry name" value="HisKA"/>
    <property type="match status" value="1"/>
</dbReference>
<keyword evidence="16" id="KW-1185">Reference proteome</keyword>